<reference evidence="2" key="1">
    <citation type="submission" date="2021-01" db="EMBL/GenBank/DDBJ databases">
        <title>Whole genome shotgun sequence of Rugosimonospora africana NBRC 104875.</title>
        <authorList>
            <person name="Komaki H."/>
            <person name="Tamura T."/>
        </authorList>
    </citation>
    <scope>NUCLEOTIDE SEQUENCE</scope>
    <source>
        <strain evidence="2">NBRC 104875</strain>
    </source>
</reference>
<evidence type="ECO:0000313" key="2">
    <source>
        <dbReference type="EMBL" id="GIH12345.1"/>
    </source>
</evidence>
<comment type="caution">
    <text evidence="2">The sequence shown here is derived from an EMBL/GenBank/DDBJ whole genome shotgun (WGS) entry which is preliminary data.</text>
</comment>
<comment type="similarity">
    <text evidence="1">Belongs to the class-IV pyridoxal-phosphate-dependent aminotransferase family.</text>
</comment>
<dbReference type="PANTHER" id="PTHR42743">
    <property type="entry name" value="AMINO-ACID AMINOTRANSFERASE"/>
    <property type="match status" value="1"/>
</dbReference>
<dbReference type="AlphaFoldDB" id="A0A8J3QJW4"/>
<dbReference type="InterPro" id="IPR050571">
    <property type="entry name" value="Class-IV_PLP-Dep_Aminotrnsfr"/>
</dbReference>
<dbReference type="InterPro" id="IPR036038">
    <property type="entry name" value="Aminotransferase-like"/>
</dbReference>
<protein>
    <submittedName>
        <fullName evidence="2">Uncharacterized protein</fullName>
    </submittedName>
</protein>
<proteinExistence type="inferred from homology"/>
<dbReference type="GO" id="GO:0005829">
    <property type="term" value="C:cytosol"/>
    <property type="evidence" value="ECO:0007669"/>
    <property type="project" value="TreeGrafter"/>
</dbReference>
<gene>
    <name evidence="2" type="ORF">Raf01_05170</name>
</gene>
<dbReference type="Gene3D" id="3.20.10.10">
    <property type="entry name" value="D-amino Acid Aminotransferase, subunit A, domain 2"/>
    <property type="match status" value="1"/>
</dbReference>
<evidence type="ECO:0000256" key="1">
    <source>
        <dbReference type="ARBA" id="ARBA00009320"/>
    </source>
</evidence>
<dbReference type="EMBL" id="BONZ01000006">
    <property type="protein sequence ID" value="GIH12345.1"/>
    <property type="molecule type" value="Genomic_DNA"/>
</dbReference>
<dbReference type="PANTHER" id="PTHR42743:SF11">
    <property type="entry name" value="AMINODEOXYCHORISMATE LYASE"/>
    <property type="match status" value="1"/>
</dbReference>
<dbReference type="InterPro" id="IPR043131">
    <property type="entry name" value="BCAT-like_N"/>
</dbReference>
<dbReference type="Pfam" id="PF01063">
    <property type="entry name" value="Aminotran_4"/>
    <property type="match status" value="1"/>
</dbReference>
<sequence>MSRSASLVEITLPPREALLDLVGQALAEWPDGVEGALRLVCTRGGEDGEPVTAFATLAPVGARQIQGRQEGIAIATASLGVAADARPAAPWLLGGAKTLSYAVNMATQRWAGGQGVDDVLWVSSDGYALEAPTSTLVWLAGDTLWTVPAASTGILPGITARCLLDHAGDLGYAAGERMIRPVDLTEVDGAWFASSVRGLAEIRSLDGKPLNRAGDTARMLSLLGF</sequence>
<dbReference type="InterPro" id="IPR043132">
    <property type="entry name" value="BCAT-like_C"/>
</dbReference>
<accession>A0A8J3QJW4</accession>
<dbReference type="Gene3D" id="3.30.470.10">
    <property type="match status" value="1"/>
</dbReference>
<name>A0A8J3QJW4_9ACTN</name>
<dbReference type="SUPFAM" id="SSF56752">
    <property type="entry name" value="D-aminoacid aminotransferase-like PLP-dependent enzymes"/>
    <property type="match status" value="1"/>
</dbReference>
<evidence type="ECO:0000313" key="3">
    <source>
        <dbReference type="Proteomes" id="UP000642748"/>
    </source>
</evidence>
<dbReference type="InterPro" id="IPR001544">
    <property type="entry name" value="Aminotrans_IV"/>
</dbReference>
<keyword evidence="3" id="KW-1185">Reference proteome</keyword>
<organism evidence="2 3">
    <name type="scientific">Rugosimonospora africana</name>
    <dbReference type="NCBI Taxonomy" id="556532"/>
    <lineage>
        <taxon>Bacteria</taxon>
        <taxon>Bacillati</taxon>
        <taxon>Actinomycetota</taxon>
        <taxon>Actinomycetes</taxon>
        <taxon>Micromonosporales</taxon>
        <taxon>Micromonosporaceae</taxon>
        <taxon>Rugosimonospora</taxon>
    </lineage>
</organism>
<dbReference type="GO" id="GO:0046394">
    <property type="term" value="P:carboxylic acid biosynthetic process"/>
    <property type="evidence" value="ECO:0007669"/>
    <property type="project" value="UniProtKB-ARBA"/>
</dbReference>
<dbReference type="Proteomes" id="UP000642748">
    <property type="component" value="Unassembled WGS sequence"/>
</dbReference>
<dbReference type="GO" id="GO:0003824">
    <property type="term" value="F:catalytic activity"/>
    <property type="evidence" value="ECO:0007669"/>
    <property type="project" value="InterPro"/>
</dbReference>